<evidence type="ECO:0000313" key="2">
    <source>
        <dbReference type="Proteomes" id="UP000826195"/>
    </source>
</evidence>
<dbReference type="Proteomes" id="UP000826195">
    <property type="component" value="Unassembled WGS sequence"/>
</dbReference>
<reference evidence="1 2" key="1">
    <citation type="journal article" date="2021" name="J. Hered.">
        <title>A chromosome-level genome assembly of the parasitoid wasp, Cotesia glomerata (Hymenoptera: Braconidae).</title>
        <authorList>
            <person name="Pinto B.J."/>
            <person name="Weis J.J."/>
            <person name="Gamble T."/>
            <person name="Ode P.J."/>
            <person name="Paul R."/>
            <person name="Zaspel J.M."/>
        </authorList>
    </citation>
    <scope>NUCLEOTIDE SEQUENCE [LARGE SCALE GENOMIC DNA]</scope>
    <source>
        <strain evidence="1">CgM1</strain>
    </source>
</reference>
<organism evidence="1 2">
    <name type="scientific">Cotesia glomerata</name>
    <name type="common">Lepidopteran parasitic wasp</name>
    <name type="synonym">Apanteles glomeratus</name>
    <dbReference type="NCBI Taxonomy" id="32391"/>
    <lineage>
        <taxon>Eukaryota</taxon>
        <taxon>Metazoa</taxon>
        <taxon>Ecdysozoa</taxon>
        <taxon>Arthropoda</taxon>
        <taxon>Hexapoda</taxon>
        <taxon>Insecta</taxon>
        <taxon>Pterygota</taxon>
        <taxon>Neoptera</taxon>
        <taxon>Endopterygota</taxon>
        <taxon>Hymenoptera</taxon>
        <taxon>Apocrita</taxon>
        <taxon>Ichneumonoidea</taxon>
        <taxon>Braconidae</taxon>
        <taxon>Microgastrinae</taxon>
        <taxon>Cotesia</taxon>
    </lineage>
</organism>
<dbReference type="EMBL" id="JAHXZJ010002237">
    <property type="protein sequence ID" value="KAH0545986.1"/>
    <property type="molecule type" value="Genomic_DNA"/>
</dbReference>
<comment type="caution">
    <text evidence="1">The sequence shown here is derived from an EMBL/GenBank/DDBJ whole genome shotgun (WGS) entry which is preliminary data.</text>
</comment>
<keyword evidence="2" id="KW-1185">Reference proteome</keyword>
<dbReference type="AlphaFoldDB" id="A0AAV7I723"/>
<evidence type="ECO:0000313" key="1">
    <source>
        <dbReference type="EMBL" id="KAH0545986.1"/>
    </source>
</evidence>
<proteinExistence type="predicted"/>
<sequence length="86" mass="9481">MYGLLEQLKPVELAHQPDYCREYISNTAKGCYSKRRVADEYSPQKFVNELENEAGEEDDSLTGANEKHIITLGGMSGLNALICVGG</sequence>
<protein>
    <submittedName>
        <fullName evidence="1">Uncharacterized protein</fullName>
    </submittedName>
</protein>
<name>A0AAV7I723_COTGL</name>
<accession>A0AAV7I723</accession>
<gene>
    <name evidence="1" type="ORF">KQX54_005433</name>
</gene>